<dbReference type="GO" id="GO:0006935">
    <property type="term" value="P:chemotaxis"/>
    <property type="evidence" value="ECO:0007669"/>
    <property type="project" value="UniProtKB-KW"/>
</dbReference>
<comment type="caution">
    <text evidence="11">The sequence shown here is derived from an EMBL/GenBank/DDBJ whole genome shotgun (WGS) entry which is preliminary data.</text>
</comment>
<keyword evidence="11" id="KW-0969">Cilium</keyword>
<keyword evidence="4 10" id="KW-1003">Cell membrane</keyword>
<dbReference type="InterPro" id="IPR005503">
    <property type="entry name" value="FliL"/>
</dbReference>
<evidence type="ECO:0000256" key="2">
    <source>
        <dbReference type="ARBA" id="ARBA00004162"/>
    </source>
</evidence>
<evidence type="ECO:0000313" key="12">
    <source>
        <dbReference type="Proteomes" id="UP000217785"/>
    </source>
</evidence>
<dbReference type="PANTHER" id="PTHR35091:SF2">
    <property type="entry name" value="FLAGELLAR PROTEIN FLIL"/>
    <property type="match status" value="1"/>
</dbReference>
<keyword evidence="9 10" id="KW-0472">Membrane</keyword>
<evidence type="ECO:0000256" key="10">
    <source>
        <dbReference type="RuleBase" id="RU364125"/>
    </source>
</evidence>
<name>A0A292YDS7_9BACL</name>
<keyword evidence="7 10" id="KW-0283">Flagellar rotation</keyword>
<dbReference type="GO" id="GO:0009425">
    <property type="term" value="C:bacterial-type flagellum basal body"/>
    <property type="evidence" value="ECO:0007669"/>
    <property type="project" value="InterPro"/>
</dbReference>
<evidence type="ECO:0000256" key="3">
    <source>
        <dbReference type="ARBA" id="ARBA00008281"/>
    </source>
</evidence>
<dbReference type="OrthoDB" id="2381796at2"/>
<keyword evidence="11" id="KW-0282">Flagellum</keyword>
<comment type="function">
    <text evidence="1 10">Controls the rotational direction of flagella during chemotaxis.</text>
</comment>
<dbReference type="GO" id="GO:0071978">
    <property type="term" value="P:bacterial-type flagellum-dependent swarming motility"/>
    <property type="evidence" value="ECO:0007669"/>
    <property type="project" value="TreeGrafter"/>
</dbReference>
<protein>
    <recommendedName>
        <fullName evidence="10">Flagellar protein FliL</fullName>
    </recommendedName>
</protein>
<organism evidence="11 12">
    <name type="scientific">Effusibacillus lacus</name>
    <dbReference type="NCBI Taxonomy" id="1348429"/>
    <lineage>
        <taxon>Bacteria</taxon>
        <taxon>Bacillati</taxon>
        <taxon>Bacillota</taxon>
        <taxon>Bacilli</taxon>
        <taxon>Bacillales</taxon>
        <taxon>Alicyclobacillaceae</taxon>
        <taxon>Effusibacillus</taxon>
    </lineage>
</organism>
<dbReference type="Pfam" id="PF03748">
    <property type="entry name" value="FliL"/>
    <property type="match status" value="1"/>
</dbReference>
<keyword evidence="11" id="KW-0966">Cell projection</keyword>
<dbReference type="RefSeq" id="WP_096182259.1">
    <property type="nucleotide sequence ID" value="NZ_BDUF01000059.1"/>
</dbReference>
<comment type="subcellular location">
    <subcellularLocation>
        <location evidence="2">Cell membrane</location>
        <topology evidence="2">Single-pass membrane protein</topology>
    </subcellularLocation>
</comment>
<dbReference type="AlphaFoldDB" id="A0A292YDS7"/>
<comment type="similarity">
    <text evidence="3 10">Belongs to the FliL family.</text>
</comment>
<sequence length="144" mass="15946">MFQNKLFNFALILIISIAMLGVVAIVGINYLGKSEAMAKKVPSAKELAESQFAVEKLTTNLSGSSLVQIGITLQLDSTKGVEELELRKSQVKDTITQILHATTQVDLQKPDGIQKLKEQIKENINKYLQKGKVVDVYFPELVVQ</sequence>
<evidence type="ECO:0000256" key="8">
    <source>
        <dbReference type="ARBA" id="ARBA00022989"/>
    </source>
</evidence>
<keyword evidence="12" id="KW-1185">Reference proteome</keyword>
<evidence type="ECO:0000256" key="1">
    <source>
        <dbReference type="ARBA" id="ARBA00002254"/>
    </source>
</evidence>
<accession>A0A292YDS7</accession>
<evidence type="ECO:0000256" key="4">
    <source>
        <dbReference type="ARBA" id="ARBA00022475"/>
    </source>
</evidence>
<evidence type="ECO:0000256" key="7">
    <source>
        <dbReference type="ARBA" id="ARBA00022779"/>
    </source>
</evidence>
<dbReference type="PANTHER" id="PTHR35091">
    <property type="entry name" value="FLAGELLAR PROTEIN FLIL"/>
    <property type="match status" value="1"/>
</dbReference>
<reference evidence="12" key="1">
    <citation type="submission" date="2017-07" db="EMBL/GenBank/DDBJ databases">
        <title>Draft genome sequence of Effusibacillus lacus strain skLN1.</title>
        <authorList>
            <person name="Watanabe M."/>
            <person name="Kojima H."/>
            <person name="Fukui M."/>
        </authorList>
    </citation>
    <scope>NUCLEOTIDE SEQUENCE [LARGE SCALE GENOMIC DNA]</scope>
    <source>
        <strain evidence="12">skLN1</strain>
    </source>
</reference>
<gene>
    <name evidence="11" type="ORF">EFBL_2159</name>
</gene>
<keyword evidence="8 10" id="KW-1133">Transmembrane helix</keyword>
<keyword evidence="6 10" id="KW-0812">Transmembrane</keyword>
<evidence type="ECO:0000256" key="6">
    <source>
        <dbReference type="ARBA" id="ARBA00022692"/>
    </source>
</evidence>
<evidence type="ECO:0000256" key="5">
    <source>
        <dbReference type="ARBA" id="ARBA00022500"/>
    </source>
</evidence>
<dbReference type="Proteomes" id="UP000217785">
    <property type="component" value="Unassembled WGS sequence"/>
</dbReference>
<proteinExistence type="inferred from homology"/>
<keyword evidence="5 10" id="KW-0145">Chemotaxis</keyword>
<evidence type="ECO:0000313" key="11">
    <source>
        <dbReference type="EMBL" id="GAX90532.1"/>
    </source>
</evidence>
<dbReference type="GO" id="GO:0005886">
    <property type="term" value="C:plasma membrane"/>
    <property type="evidence" value="ECO:0007669"/>
    <property type="project" value="UniProtKB-SubCell"/>
</dbReference>
<feature type="transmembrane region" description="Helical" evidence="10">
    <location>
        <begin position="6"/>
        <end position="31"/>
    </location>
</feature>
<dbReference type="EMBL" id="BDUF01000059">
    <property type="protein sequence ID" value="GAX90532.1"/>
    <property type="molecule type" value="Genomic_DNA"/>
</dbReference>
<evidence type="ECO:0000256" key="9">
    <source>
        <dbReference type="ARBA" id="ARBA00023136"/>
    </source>
</evidence>